<feature type="compositionally biased region" description="Basic and acidic residues" evidence="1">
    <location>
        <begin position="193"/>
        <end position="208"/>
    </location>
</feature>
<sequence length="300" mass="32911">MPRTTWTLRPTTTPKTTRTPRPETQPKSTRPTEVPDVGAADDDRGDHGTDKESIRERVWDDLEESGEARFPFPPHGRIPNFAGADDAADRLAEQPEWTDATTIKANPDAPQLPVRRRALREGKTVYMAVPRLRDEKCFLKLDPAALEDYDAATTVSGSSEHGEQVGPDEVDRVDLIVSGSVAVSAEPESARTGSDDRHTTDDGGRIGKGEGYSDLEYAVLRELGLVDASTPVATTIHERQLIDERVAMGDHDVAMDLVVTPDRVIRPEGSDQPTGIDWDLLADERLEEIPVLDGFRGNVS</sequence>
<dbReference type="OrthoDB" id="18307at2157"/>
<dbReference type="Pfam" id="PF01812">
    <property type="entry name" value="5-FTHF_cyc-lig"/>
    <property type="match status" value="2"/>
</dbReference>
<keyword evidence="3" id="KW-1185">Reference proteome</keyword>
<dbReference type="PANTHER" id="PTHR13017">
    <property type="entry name" value="5-FORMYLTETRAHYDROFOLATE CYCLO-LIGASE-RELATED"/>
    <property type="match status" value="1"/>
</dbReference>
<dbReference type="AlphaFoldDB" id="A0A2A5R036"/>
<proteinExistence type="predicted"/>
<name>A0A2A5R036_9EURY</name>
<organism evidence="2 3">
    <name type="scientific">Natrinema ejinorense</name>
    <dbReference type="NCBI Taxonomy" id="373386"/>
    <lineage>
        <taxon>Archaea</taxon>
        <taxon>Methanobacteriati</taxon>
        <taxon>Methanobacteriota</taxon>
        <taxon>Stenosarchaea group</taxon>
        <taxon>Halobacteria</taxon>
        <taxon>Halobacteriales</taxon>
        <taxon>Natrialbaceae</taxon>
        <taxon>Natrinema</taxon>
    </lineage>
</organism>
<dbReference type="Gene3D" id="3.40.50.10420">
    <property type="entry name" value="NagB/RpiA/CoA transferase-like"/>
    <property type="match status" value="1"/>
</dbReference>
<feature type="compositionally biased region" description="Low complexity" evidence="1">
    <location>
        <begin position="1"/>
        <end position="19"/>
    </location>
</feature>
<feature type="region of interest" description="Disordered" evidence="1">
    <location>
        <begin position="184"/>
        <end position="208"/>
    </location>
</feature>
<dbReference type="InterPro" id="IPR037171">
    <property type="entry name" value="NagB/RpiA_transferase-like"/>
</dbReference>
<comment type="caution">
    <text evidence="2">The sequence shown here is derived from an EMBL/GenBank/DDBJ whole genome shotgun (WGS) entry which is preliminary data.</text>
</comment>
<dbReference type="Proteomes" id="UP000219689">
    <property type="component" value="Unassembled WGS sequence"/>
</dbReference>
<dbReference type="EMBL" id="NXNI01000001">
    <property type="protein sequence ID" value="PCR92455.1"/>
    <property type="molecule type" value="Genomic_DNA"/>
</dbReference>
<feature type="region of interest" description="Disordered" evidence="1">
    <location>
        <begin position="1"/>
        <end position="116"/>
    </location>
</feature>
<dbReference type="GO" id="GO:0016874">
    <property type="term" value="F:ligase activity"/>
    <property type="evidence" value="ECO:0007669"/>
    <property type="project" value="UniProtKB-KW"/>
</dbReference>
<evidence type="ECO:0000313" key="2">
    <source>
        <dbReference type="EMBL" id="PCR92455.1"/>
    </source>
</evidence>
<feature type="compositionally biased region" description="Basic and acidic residues" evidence="1">
    <location>
        <begin position="41"/>
        <end position="60"/>
    </location>
</feature>
<reference evidence="2 3" key="1">
    <citation type="submission" date="2017-09" db="EMBL/GenBank/DDBJ databases">
        <title>Genome sequences of Natrinema ejinorence JCM 13890T.</title>
        <authorList>
            <person name="Roh S.W."/>
            <person name="Kim Y.B."/>
            <person name="Kim J.Y."/>
        </authorList>
    </citation>
    <scope>NUCLEOTIDE SEQUENCE [LARGE SCALE GENOMIC DNA]</scope>
    <source>
        <strain evidence="2 3">JCM 13890</strain>
    </source>
</reference>
<keyword evidence="2" id="KW-0436">Ligase</keyword>
<evidence type="ECO:0000256" key="1">
    <source>
        <dbReference type="SAM" id="MobiDB-lite"/>
    </source>
</evidence>
<dbReference type="PANTHER" id="PTHR13017:SF0">
    <property type="entry name" value="METHENYLTETRAHYDROFOLATE SYNTHASE DOMAIN-CONTAINING PROTEIN"/>
    <property type="match status" value="1"/>
</dbReference>
<dbReference type="SUPFAM" id="SSF100950">
    <property type="entry name" value="NagB/RpiA/CoA transferase-like"/>
    <property type="match status" value="1"/>
</dbReference>
<accession>A0A2A5R036</accession>
<dbReference type="GO" id="GO:0005737">
    <property type="term" value="C:cytoplasm"/>
    <property type="evidence" value="ECO:0007669"/>
    <property type="project" value="TreeGrafter"/>
</dbReference>
<dbReference type="InterPro" id="IPR002698">
    <property type="entry name" value="FTHF_cligase"/>
</dbReference>
<dbReference type="InterPro" id="IPR024185">
    <property type="entry name" value="FTHF_cligase-like_sf"/>
</dbReference>
<protein>
    <submittedName>
        <fullName evidence="2">5-formyltetrahydrofolate cyclo-ligase</fullName>
    </submittedName>
</protein>
<evidence type="ECO:0000313" key="3">
    <source>
        <dbReference type="Proteomes" id="UP000219689"/>
    </source>
</evidence>
<gene>
    <name evidence="2" type="ORF">CP557_19115</name>
</gene>